<dbReference type="PANTHER" id="PTHR43098">
    <property type="entry name" value="L-ORNITHINE N(5)-MONOOXYGENASE-RELATED"/>
    <property type="match status" value="1"/>
</dbReference>
<dbReference type="InterPro" id="IPR036188">
    <property type="entry name" value="FAD/NAD-bd_sf"/>
</dbReference>
<reference evidence="7 8" key="1">
    <citation type="submission" date="2024-02" db="EMBL/GenBank/DDBJ databases">
        <title>De novo assembly and annotation of 12 fungi associated with fruit tree decline syndrome in Ontario, Canada.</title>
        <authorList>
            <person name="Sulman M."/>
            <person name="Ellouze W."/>
            <person name="Ilyukhin E."/>
        </authorList>
    </citation>
    <scope>NUCLEOTIDE SEQUENCE [LARGE SCALE GENOMIC DNA]</scope>
    <source>
        <strain evidence="7 8">M42-189</strain>
    </source>
</reference>
<dbReference type="Proteomes" id="UP001521785">
    <property type="component" value="Unassembled WGS sequence"/>
</dbReference>
<evidence type="ECO:0000256" key="6">
    <source>
        <dbReference type="ARBA" id="ARBA00023002"/>
    </source>
</evidence>
<dbReference type="SUPFAM" id="SSF51905">
    <property type="entry name" value="FAD/NAD(P)-binding domain"/>
    <property type="match status" value="2"/>
</dbReference>
<sequence length="292" mass="32206">MLDPASPESIERLVTGFHILDLPNMEGVRSRVDQFVKDPATAEKLKPWYPSWCKRPTFSDTYLPLFNEPNVHLVDTDGKGPSRATKRGLVVGDKEYPVDVVVLSTGFQLANLRAGSPASRIGVKVFGRNGYSLDDKWDTVGAATLHGYLTNGFPNLFFSGSSQATITGNNTMMLNFIAQHVTYMISEAKRRAGSDKRPIIEVTREAEEAHTAEIVRRAPYFAAIAGCTPGYFNGHGVVVTDPKEKQKAARGATWSEGTRSFLKYIGDWREAGTLEGLEITLRPTLDTPRARL</sequence>
<gene>
    <name evidence="7" type="ORF">SLS60_004647</name>
</gene>
<evidence type="ECO:0000256" key="4">
    <source>
        <dbReference type="ARBA" id="ARBA00022827"/>
    </source>
</evidence>
<keyword evidence="6" id="KW-0560">Oxidoreductase</keyword>
<evidence type="ECO:0000313" key="8">
    <source>
        <dbReference type="Proteomes" id="UP001521785"/>
    </source>
</evidence>
<protein>
    <recommendedName>
        <fullName evidence="9">Monooxygenase</fullName>
    </recommendedName>
</protein>
<evidence type="ECO:0000256" key="3">
    <source>
        <dbReference type="ARBA" id="ARBA00022630"/>
    </source>
</evidence>
<evidence type="ECO:0000256" key="5">
    <source>
        <dbReference type="ARBA" id="ARBA00022857"/>
    </source>
</evidence>
<keyword evidence="4" id="KW-0274">FAD</keyword>
<dbReference type="PANTHER" id="PTHR43098:SF2">
    <property type="entry name" value="FAD-BINDING MONOOXYGENASE AUSB-RELATED"/>
    <property type="match status" value="1"/>
</dbReference>
<keyword evidence="5" id="KW-0521">NADP</keyword>
<proteinExistence type="inferred from homology"/>
<name>A0ABR3RKY3_9PLEO</name>
<organism evidence="7 8">
    <name type="scientific">Paraconiothyrium brasiliense</name>
    <dbReference type="NCBI Taxonomy" id="300254"/>
    <lineage>
        <taxon>Eukaryota</taxon>
        <taxon>Fungi</taxon>
        <taxon>Dikarya</taxon>
        <taxon>Ascomycota</taxon>
        <taxon>Pezizomycotina</taxon>
        <taxon>Dothideomycetes</taxon>
        <taxon>Pleosporomycetidae</taxon>
        <taxon>Pleosporales</taxon>
        <taxon>Massarineae</taxon>
        <taxon>Didymosphaeriaceae</taxon>
        <taxon>Paraconiothyrium</taxon>
    </lineage>
</organism>
<accession>A0ABR3RKY3</accession>
<evidence type="ECO:0000313" key="7">
    <source>
        <dbReference type="EMBL" id="KAL1605104.1"/>
    </source>
</evidence>
<comment type="caution">
    <text evidence="7">The sequence shown here is derived from an EMBL/GenBank/DDBJ whole genome shotgun (WGS) entry which is preliminary data.</text>
</comment>
<dbReference type="Gene3D" id="3.50.50.60">
    <property type="entry name" value="FAD/NAD(P)-binding domain"/>
    <property type="match status" value="1"/>
</dbReference>
<evidence type="ECO:0008006" key="9">
    <source>
        <dbReference type="Google" id="ProtNLM"/>
    </source>
</evidence>
<keyword evidence="3" id="KW-0285">Flavoprotein</keyword>
<comment type="cofactor">
    <cofactor evidence="1">
        <name>FAD</name>
        <dbReference type="ChEBI" id="CHEBI:57692"/>
    </cofactor>
</comment>
<keyword evidence="8" id="KW-1185">Reference proteome</keyword>
<dbReference type="InterPro" id="IPR050775">
    <property type="entry name" value="FAD-binding_Monooxygenases"/>
</dbReference>
<dbReference type="EMBL" id="JAKJXO020000005">
    <property type="protein sequence ID" value="KAL1605104.1"/>
    <property type="molecule type" value="Genomic_DNA"/>
</dbReference>
<comment type="similarity">
    <text evidence="2">Belongs to the FAD-binding monooxygenase family.</text>
</comment>
<evidence type="ECO:0000256" key="2">
    <source>
        <dbReference type="ARBA" id="ARBA00010139"/>
    </source>
</evidence>
<evidence type="ECO:0000256" key="1">
    <source>
        <dbReference type="ARBA" id="ARBA00001974"/>
    </source>
</evidence>